<keyword evidence="2" id="KW-0378">Hydrolase</keyword>
<dbReference type="Gene3D" id="3.40.50.1820">
    <property type="entry name" value="alpha/beta hydrolase"/>
    <property type="match status" value="1"/>
</dbReference>
<dbReference type="EMBL" id="AP021874">
    <property type="protein sequence ID" value="BBO66238.1"/>
    <property type="molecule type" value="Genomic_DNA"/>
</dbReference>
<dbReference type="SUPFAM" id="SSF53474">
    <property type="entry name" value="alpha/beta-Hydrolases"/>
    <property type="match status" value="1"/>
</dbReference>
<reference evidence="2 3" key="1">
    <citation type="submission" date="2019-11" db="EMBL/GenBank/DDBJ databases">
        <title>Comparative genomics of hydrocarbon-degrading Desulfosarcina strains.</title>
        <authorList>
            <person name="Watanabe M."/>
            <person name="Kojima H."/>
            <person name="Fukui M."/>
        </authorList>
    </citation>
    <scope>NUCLEOTIDE SEQUENCE [LARGE SCALE GENOMIC DNA]</scope>
    <source>
        <strain evidence="2 3">PL12</strain>
    </source>
</reference>
<evidence type="ECO:0000313" key="3">
    <source>
        <dbReference type="Proteomes" id="UP000427906"/>
    </source>
</evidence>
<dbReference type="Proteomes" id="UP000427906">
    <property type="component" value="Chromosome"/>
</dbReference>
<gene>
    <name evidence="2" type="ORF">DSCA_01680</name>
</gene>
<sequence>MPRKTPADFTALDRPDVLTLLFHPRKTDRSVDDRAGTREIRIPVEGDVHVGARFHMAHANGPCVLFFHGNGEIVSDYDDVGPLFNRLGINLMVVDYRGYGFSDGNPTVAAMMADCHRIFEFAEDWKVENRFAGPLIVMGRSLGSASALELAATRGERIDGLVIESGFAWAGPLLRLLGVDPDRIGFDESSGFANVDKIRTFSGPTVIIHAEFDHIIPFTDGKALFAASGAEDKVLVKIPGANHNDIFMRGLDRYLEAMMHLAEKLS</sequence>
<dbReference type="OrthoDB" id="9777090at2"/>
<dbReference type="InterPro" id="IPR022742">
    <property type="entry name" value="Hydrolase_4"/>
</dbReference>
<dbReference type="PANTHER" id="PTHR12277:SF81">
    <property type="entry name" value="PROTEIN ABHD13"/>
    <property type="match status" value="1"/>
</dbReference>
<dbReference type="AlphaFoldDB" id="A0A5K7YAQ5"/>
<dbReference type="KEGG" id="dalk:DSCA_01680"/>
<evidence type="ECO:0000259" key="1">
    <source>
        <dbReference type="Pfam" id="PF12146"/>
    </source>
</evidence>
<feature type="domain" description="Serine aminopeptidase S33" evidence="1">
    <location>
        <begin position="63"/>
        <end position="171"/>
    </location>
</feature>
<proteinExistence type="predicted"/>
<dbReference type="PANTHER" id="PTHR12277">
    <property type="entry name" value="ALPHA/BETA HYDROLASE DOMAIN-CONTAINING PROTEIN"/>
    <property type="match status" value="1"/>
</dbReference>
<dbReference type="RefSeq" id="WP_155314649.1">
    <property type="nucleotide sequence ID" value="NZ_AP021874.1"/>
</dbReference>
<dbReference type="InterPro" id="IPR029058">
    <property type="entry name" value="AB_hydrolase_fold"/>
</dbReference>
<evidence type="ECO:0000313" key="2">
    <source>
        <dbReference type="EMBL" id="BBO66238.1"/>
    </source>
</evidence>
<dbReference type="GO" id="GO:0016787">
    <property type="term" value="F:hydrolase activity"/>
    <property type="evidence" value="ECO:0007669"/>
    <property type="project" value="UniProtKB-KW"/>
</dbReference>
<accession>A0A5K7YAQ5</accession>
<dbReference type="Pfam" id="PF12146">
    <property type="entry name" value="Hydrolase_4"/>
    <property type="match status" value="1"/>
</dbReference>
<protein>
    <submittedName>
        <fullName evidence="2">Alpha/beta hydrolase</fullName>
    </submittedName>
</protein>
<keyword evidence="3" id="KW-1185">Reference proteome</keyword>
<organism evidence="2 3">
    <name type="scientific">Desulfosarcina alkanivorans</name>
    <dbReference type="NCBI Taxonomy" id="571177"/>
    <lineage>
        <taxon>Bacteria</taxon>
        <taxon>Pseudomonadati</taxon>
        <taxon>Thermodesulfobacteriota</taxon>
        <taxon>Desulfobacteria</taxon>
        <taxon>Desulfobacterales</taxon>
        <taxon>Desulfosarcinaceae</taxon>
        <taxon>Desulfosarcina</taxon>
    </lineage>
</organism>
<name>A0A5K7YAQ5_9BACT</name>